<evidence type="ECO:0000313" key="9">
    <source>
        <dbReference type="Proteomes" id="UP000603904"/>
    </source>
</evidence>
<dbReference type="SUPFAM" id="SSF49265">
    <property type="entry name" value="Fibronectin type III"/>
    <property type="match status" value="2"/>
</dbReference>
<organism evidence="8 9">
    <name type="scientific">Microbispora corallina</name>
    <dbReference type="NCBI Taxonomy" id="83302"/>
    <lineage>
        <taxon>Bacteria</taxon>
        <taxon>Bacillati</taxon>
        <taxon>Actinomycetota</taxon>
        <taxon>Actinomycetes</taxon>
        <taxon>Streptosporangiales</taxon>
        <taxon>Streptosporangiaceae</taxon>
        <taxon>Microbispora</taxon>
    </lineage>
</organism>
<dbReference type="PROSITE" id="PS51173">
    <property type="entry name" value="CBM2"/>
    <property type="match status" value="1"/>
</dbReference>
<dbReference type="Gene3D" id="2.60.40.10">
    <property type="entry name" value="Immunoglobulins"/>
    <property type="match status" value="2"/>
</dbReference>
<keyword evidence="5" id="KW-0732">Signal</keyword>
<dbReference type="InterPro" id="IPR001919">
    <property type="entry name" value="CBD2"/>
</dbReference>
<accession>A0ABQ4FXY2</accession>
<dbReference type="Pfam" id="PF00553">
    <property type="entry name" value="CBM_2"/>
    <property type="match status" value="1"/>
</dbReference>
<dbReference type="InterPro" id="IPR036116">
    <property type="entry name" value="FN3_sf"/>
</dbReference>
<dbReference type="SMART" id="SM00060">
    <property type="entry name" value="FN3"/>
    <property type="match status" value="2"/>
</dbReference>
<dbReference type="InterPro" id="IPR013783">
    <property type="entry name" value="Ig-like_fold"/>
</dbReference>
<evidence type="ECO:0000256" key="3">
    <source>
        <dbReference type="ARBA" id="ARBA00023326"/>
    </source>
</evidence>
<dbReference type="CDD" id="cd00063">
    <property type="entry name" value="FN3"/>
    <property type="match status" value="1"/>
</dbReference>
<dbReference type="EMBL" id="BOOC01000010">
    <property type="protein sequence ID" value="GIH39673.1"/>
    <property type="molecule type" value="Genomic_DNA"/>
</dbReference>
<proteinExistence type="predicted"/>
<keyword evidence="1" id="KW-0119">Carbohydrate metabolism</keyword>
<evidence type="ECO:0000256" key="2">
    <source>
        <dbReference type="ARBA" id="ARBA00023295"/>
    </source>
</evidence>
<dbReference type="Gene3D" id="2.60.40.290">
    <property type="match status" value="1"/>
</dbReference>
<keyword evidence="2" id="KW-0378">Hydrolase</keyword>
<feature type="signal peptide" evidence="5">
    <location>
        <begin position="1"/>
        <end position="20"/>
    </location>
</feature>
<dbReference type="InterPro" id="IPR012291">
    <property type="entry name" value="CBM2_carb-bd_dom_sf"/>
</dbReference>
<dbReference type="InterPro" id="IPR008965">
    <property type="entry name" value="CBM2/CBM3_carb-bd_dom_sf"/>
</dbReference>
<sequence length="392" mass="39694">MTVTGIVSAALLAGAAPALGAVKAVDAVAPHAPAAVHAGIAAADVSPPSRPSGLRACPPPVPSGGTTGYVGLCWTASSDDVGVAGYDVYQLGSDGFQKVASVTSATAILSGLRPARDYTYYVVARDAAGNVSPPSSLITTVAVAGPYVSPTPIPGDTTPPSAPTGLRDYCVADLEGVSFCWNASTDDVGVARYDVYRQTDTAWTRVGTRTSTWFYEQGLVVGRSYTYVVVAEDAAGNVSAPSAPLVAVAHQGYPTASPTPTPTPTPTPSPTPTPTPTPSPTPSPSPATCAVSYGVWSWNGGFSASVTIGNTGTAPIDGWTLRFTFPDAGQRLVNGWSAAWSQSGSAVSATDLRWNAVIKPGASVLIGFNGAFTGANPSPSAFTLNGRPCTKA</sequence>
<keyword evidence="2" id="KW-0326">Glycosidase</keyword>
<feature type="domain" description="CBM2" evidence="7">
    <location>
        <begin position="282"/>
        <end position="392"/>
    </location>
</feature>
<keyword evidence="9" id="KW-1185">Reference proteome</keyword>
<dbReference type="Proteomes" id="UP000603904">
    <property type="component" value="Unassembled WGS sequence"/>
</dbReference>
<evidence type="ECO:0000256" key="5">
    <source>
        <dbReference type="SAM" id="SignalP"/>
    </source>
</evidence>
<evidence type="ECO:0008006" key="10">
    <source>
        <dbReference type="Google" id="ProtNLM"/>
    </source>
</evidence>
<evidence type="ECO:0000259" key="6">
    <source>
        <dbReference type="PROSITE" id="PS50853"/>
    </source>
</evidence>
<dbReference type="SMART" id="SM00637">
    <property type="entry name" value="CBD_II"/>
    <property type="match status" value="1"/>
</dbReference>
<protein>
    <recommendedName>
        <fullName evidence="10">CBM2 domain-containing protein</fullName>
    </recommendedName>
</protein>
<feature type="domain" description="Fibronectin type-III" evidence="6">
    <location>
        <begin position="32"/>
        <end position="146"/>
    </location>
</feature>
<evidence type="ECO:0000313" key="8">
    <source>
        <dbReference type="EMBL" id="GIH39673.1"/>
    </source>
</evidence>
<reference evidence="8 9" key="1">
    <citation type="submission" date="2021-01" db="EMBL/GenBank/DDBJ databases">
        <title>Whole genome shotgun sequence of Microbispora corallina NBRC 16416.</title>
        <authorList>
            <person name="Komaki H."/>
            <person name="Tamura T."/>
        </authorList>
    </citation>
    <scope>NUCLEOTIDE SEQUENCE [LARGE SCALE GENOMIC DNA]</scope>
    <source>
        <strain evidence="8 9">NBRC 16416</strain>
    </source>
</reference>
<comment type="caution">
    <text evidence="8">The sequence shown here is derived from an EMBL/GenBank/DDBJ whole genome shotgun (WGS) entry which is preliminary data.</text>
</comment>
<evidence type="ECO:0000259" key="7">
    <source>
        <dbReference type="PROSITE" id="PS51173"/>
    </source>
</evidence>
<evidence type="ECO:0000256" key="4">
    <source>
        <dbReference type="SAM" id="MobiDB-lite"/>
    </source>
</evidence>
<dbReference type="SUPFAM" id="SSF49384">
    <property type="entry name" value="Carbohydrate-binding domain"/>
    <property type="match status" value="1"/>
</dbReference>
<feature type="chain" id="PRO_5047125161" description="CBM2 domain-containing protein" evidence="5">
    <location>
        <begin position="21"/>
        <end position="392"/>
    </location>
</feature>
<dbReference type="PROSITE" id="PS50853">
    <property type="entry name" value="FN3"/>
    <property type="match status" value="1"/>
</dbReference>
<keyword evidence="3" id="KW-0624">Polysaccharide degradation</keyword>
<feature type="region of interest" description="Disordered" evidence="4">
    <location>
        <begin position="252"/>
        <end position="286"/>
    </location>
</feature>
<feature type="compositionally biased region" description="Pro residues" evidence="4">
    <location>
        <begin position="257"/>
        <end position="285"/>
    </location>
</feature>
<gene>
    <name evidence="8" type="ORF">Mco01_26730</name>
</gene>
<dbReference type="InterPro" id="IPR003961">
    <property type="entry name" value="FN3_dom"/>
</dbReference>
<name>A0ABQ4FXY2_9ACTN</name>
<evidence type="ECO:0000256" key="1">
    <source>
        <dbReference type="ARBA" id="ARBA00023277"/>
    </source>
</evidence>
<dbReference type="Pfam" id="PF00041">
    <property type="entry name" value="fn3"/>
    <property type="match status" value="1"/>
</dbReference>